<evidence type="ECO:0000256" key="2">
    <source>
        <dbReference type="ARBA" id="ARBA00004651"/>
    </source>
</evidence>
<evidence type="ECO:0000256" key="7">
    <source>
        <dbReference type="ARBA" id="ARBA00022475"/>
    </source>
</evidence>
<evidence type="ECO:0000256" key="8">
    <source>
        <dbReference type="ARBA" id="ARBA00022692"/>
    </source>
</evidence>
<keyword evidence="15" id="KW-1185">Reference proteome</keyword>
<dbReference type="GO" id="GO:0005886">
    <property type="term" value="C:plasma membrane"/>
    <property type="evidence" value="ECO:0007669"/>
    <property type="project" value="UniProtKB-SubCell"/>
</dbReference>
<dbReference type="GO" id="GO:0042910">
    <property type="term" value="F:xenobiotic transmembrane transporter activity"/>
    <property type="evidence" value="ECO:0007669"/>
    <property type="project" value="InterPro"/>
</dbReference>
<name>A0A941CQM8_9CLOT</name>
<evidence type="ECO:0000256" key="12">
    <source>
        <dbReference type="ARBA" id="ARBA00031636"/>
    </source>
</evidence>
<dbReference type="NCBIfam" id="TIGR00797">
    <property type="entry name" value="matE"/>
    <property type="match status" value="1"/>
</dbReference>
<evidence type="ECO:0000256" key="4">
    <source>
        <dbReference type="ARBA" id="ARBA00020268"/>
    </source>
</evidence>
<gene>
    <name evidence="14" type="ORF">KCG48_12395</name>
</gene>
<evidence type="ECO:0000256" key="5">
    <source>
        <dbReference type="ARBA" id="ARBA00022448"/>
    </source>
</evidence>
<dbReference type="GO" id="GO:0006811">
    <property type="term" value="P:monoatomic ion transport"/>
    <property type="evidence" value="ECO:0007669"/>
    <property type="project" value="UniProtKB-KW"/>
</dbReference>
<dbReference type="PANTHER" id="PTHR43298">
    <property type="entry name" value="MULTIDRUG RESISTANCE PROTEIN NORM-RELATED"/>
    <property type="match status" value="1"/>
</dbReference>
<evidence type="ECO:0000256" key="6">
    <source>
        <dbReference type="ARBA" id="ARBA00022449"/>
    </source>
</evidence>
<feature type="transmembrane region" description="Helical" evidence="13">
    <location>
        <begin position="278"/>
        <end position="298"/>
    </location>
</feature>
<evidence type="ECO:0000256" key="9">
    <source>
        <dbReference type="ARBA" id="ARBA00022989"/>
    </source>
</evidence>
<feature type="transmembrane region" description="Helical" evidence="13">
    <location>
        <begin position="37"/>
        <end position="62"/>
    </location>
</feature>
<dbReference type="InterPro" id="IPR048279">
    <property type="entry name" value="MdtK-like"/>
</dbReference>
<keyword evidence="11 13" id="KW-0472">Membrane</keyword>
<keyword evidence="8 13" id="KW-0812">Transmembrane</keyword>
<dbReference type="PANTHER" id="PTHR43298:SF2">
    <property type="entry name" value="FMN_FAD EXPORTER YEEO-RELATED"/>
    <property type="match status" value="1"/>
</dbReference>
<feature type="transmembrane region" description="Helical" evidence="13">
    <location>
        <begin position="192"/>
        <end position="214"/>
    </location>
</feature>
<keyword evidence="10" id="KW-0406">Ion transport</keyword>
<dbReference type="EMBL" id="JAGSCS010000020">
    <property type="protein sequence ID" value="MBR0577115.1"/>
    <property type="molecule type" value="Genomic_DNA"/>
</dbReference>
<proteinExistence type="inferred from homology"/>
<protein>
    <recommendedName>
        <fullName evidence="4">Probable multidrug resistance protein NorM</fullName>
    </recommendedName>
    <alternativeName>
        <fullName evidence="12">Multidrug-efflux transporter</fullName>
    </alternativeName>
</protein>
<dbReference type="Pfam" id="PF01554">
    <property type="entry name" value="MatE"/>
    <property type="match status" value="2"/>
</dbReference>
<evidence type="ECO:0000256" key="3">
    <source>
        <dbReference type="ARBA" id="ARBA00010199"/>
    </source>
</evidence>
<feature type="transmembrane region" description="Helical" evidence="13">
    <location>
        <begin position="82"/>
        <end position="104"/>
    </location>
</feature>
<feature type="transmembrane region" description="Helical" evidence="13">
    <location>
        <begin position="304"/>
        <end position="328"/>
    </location>
</feature>
<organism evidence="14 15">
    <name type="scientific">Proteiniclasticum sediminis</name>
    <dbReference type="NCBI Taxonomy" id="2804028"/>
    <lineage>
        <taxon>Bacteria</taxon>
        <taxon>Bacillati</taxon>
        <taxon>Bacillota</taxon>
        <taxon>Clostridia</taxon>
        <taxon>Eubacteriales</taxon>
        <taxon>Clostridiaceae</taxon>
        <taxon>Proteiniclasticum</taxon>
    </lineage>
</organism>
<feature type="transmembrane region" description="Helical" evidence="13">
    <location>
        <begin position="220"/>
        <end position="241"/>
    </location>
</feature>
<comment type="subcellular location">
    <subcellularLocation>
        <location evidence="2">Cell membrane</location>
        <topology evidence="2">Multi-pass membrane protein</topology>
    </subcellularLocation>
</comment>
<dbReference type="PIRSF" id="PIRSF006603">
    <property type="entry name" value="DinF"/>
    <property type="match status" value="1"/>
</dbReference>
<evidence type="ECO:0000313" key="15">
    <source>
        <dbReference type="Proteomes" id="UP000675379"/>
    </source>
</evidence>
<evidence type="ECO:0000256" key="10">
    <source>
        <dbReference type="ARBA" id="ARBA00023065"/>
    </source>
</evidence>
<feature type="transmembrane region" description="Helical" evidence="13">
    <location>
        <begin position="116"/>
        <end position="139"/>
    </location>
</feature>
<evidence type="ECO:0000313" key="14">
    <source>
        <dbReference type="EMBL" id="MBR0577115.1"/>
    </source>
</evidence>
<keyword evidence="7" id="KW-1003">Cell membrane</keyword>
<reference evidence="14" key="1">
    <citation type="submission" date="2021-04" db="EMBL/GenBank/DDBJ databases">
        <title>Proteiniclasticum sedimins sp. nov., an obligate anaerobic bacterium isolated from anaerobic sludge.</title>
        <authorList>
            <person name="Liu J."/>
        </authorList>
    </citation>
    <scope>NUCLEOTIDE SEQUENCE</scope>
    <source>
        <strain evidence="14">BAD-10</strain>
    </source>
</reference>
<keyword evidence="6" id="KW-0050">Antiport</keyword>
<dbReference type="RefSeq" id="WP_211802534.1">
    <property type="nucleotide sequence ID" value="NZ_JAGSCS010000020.1"/>
</dbReference>
<feature type="transmembrane region" description="Helical" evidence="13">
    <location>
        <begin position="159"/>
        <end position="180"/>
    </location>
</feature>
<comment type="caution">
    <text evidence="14">The sequence shown here is derived from an EMBL/GenBank/DDBJ whole genome shotgun (WGS) entry which is preliminary data.</text>
</comment>
<comment type="function">
    <text evidence="1">Multidrug efflux pump.</text>
</comment>
<sequence length="475" mass="51698">MTEKNNVLEEDLTQESPSGSRFAWKWKNPVRSDVMTLAWPVLIELLMGSLFGMVDMMMLGWIADKALSAASVAAVGITNQPMLIGLSLAQALNVGGTAMIARYVGAKQPHKVESVLKHVILLNLILLAIPLSLFGILYAEQIMVFMGAQADTVAAGSTYFRIVFVGFVFQTFNMSITAALRGIGETKAPMMINVRANFLNVIGNALLIYGLLFFPRLGVTGAGISTTLSQVVASVLMIRYLKKKDSPLQVNFLKKFRYNKTVIQNLIRIGIPASLESLALRIGILFFVRIVAGLGTVVYASHQIALSILGLSFNPGQAFGIAASSMVGRSLGSKNLQLAEDYAKETRKIGSLISTLMAVIFFFFGPQLVGLYTSDPVIIANASGALKIIALVQPFQSSQLILAGALRGAGDTVWPLVATFVGVFGFRVILSHVFVNIMGLGLIGAWYAVFADQFIRWTFVYGRFRTNKWKHVKIK</sequence>
<evidence type="ECO:0000256" key="11">
    <source>
        <dbReference type="ARBA" id="ARBA00023136"/>
    </source>
</evidence>
<feature type="transmembrane region" description="Helical" evidence="13">
    <location>
        <begin position="349"/>
        <end position="369"/>
    </location>
</feature>
<keyword evidence="9 13" id="KW-1133">Transmembrane helix</keyword>
<dbReference type="InterPro" id="IPR050222">
    <property type="entry name" value="MATE_MdtK"/>
</dbReference>
<evidence type="ECO:0000256" key="1">
    <source>
        <dbReference type="ARBA" id="ARBA00003408"/>
    </source>
</evidence>
<feature type="transmembrane region" description="Helical" evidence="13">
    <location>
        <begin position="424"/>
        <end position="449"/>
    </location>
</feature>
<dbReference type="CDD" id="cd13137">
    <property type="entry name" value="MATE_NorM_like"/>
    <property type="match status" value="1"/>
</dbReference>
<dbReference type="AlphaFoldDB" id="A0A941CQM8"/>
<dbReference type="InterPro" id="IPR002528">
    <property type="entry name" value="MATE_fam"/>
</dbReference>
<accession>A0A941CQM8</accession>
<comment type="similarity">
    <text evidence="3">Belongs to the multi antimicrobial extrusion (MATE) (TC 2.A.66.1) family.</text>
</comment>
<keyword evidence="5" id="KW-0813">Transport</keyword>
<evidence type="ECO:0000256" key="13">
    <source>
        <dbReference type="SAM" id="Phobius"/>
    </source>
</evidence>
<dbReference type="GO" id="GO:0015297">
    <property type="term" value="F:antiporter activity"/>
    <property type="evidence" value="ECO:0007669"/>
    <property type="project" value="UniProtKB-KW"/>
</dbReference>
<dbReference type="Proteomes" id="UP000675379">
    <property type="component" value="Unassembled WGS sequence"/>
</dbReference>